<organism evidence="2 3">
    <name type="scientific">Jimgerdemannia flammicorona</name>
    <dbReference type="NCBI Taxonomy" id="994334"/>
    <lineage>
        <taxon>Eukaryota</taxon>
        <taxon>Fungi</taxon>
        <taxon>Fungi incertae sedis</taxon>
        <taxon>Mucoromycota</taxon>
        <taxon>Mucoromycotina</taxon>
        <taxon>Endogonomycetes</taxon>
        <taxon>Endogonales</taxon>
        <taxon>Endogonaceae</taxon>
        <taxon>Jimgerdemannia</taxon>
    </lineage>
</organism>
<reference evidence="2 3" key="1">
    <citation type="journal article" date="2018" name="New Phytol.">
        <title>Phylogenomics of Endogonaceae and evolution of mycorrhizas within Mucoromycota.</title>
        <authorList>
            <person name="Chang Y."/>
            <person name="Desiro A."/>
            <person name="Na H."/>
            <person name="Sandor L."/>
            <person name="Lipzen A."/>
            <person name="Clum A."/>
            <person name="Barry K."/>
            <person name="Grigoriev I.V."/>
            <person name="Martin F.M."/>
            <person name="Stajich J.E."/>
            <person name="Smith M.E."/>
            <person name="Bonito G."/>
            <person name="Spatafora J.W."/>
        </authorList>
    </citation>
    <scope>NUCLEOTIDE SEQUENCE [LARGE SCALE GENOMIC DNA]</scope>
    <source>
        <strain evidence="2 3">GMNB39</strain>
    </source>
</reference>
<keyword evidence="3" id="KW-1185">Reference proteome</keyword>
<gene>
    <name evidence="2" type="ORF">BC936DRAFT_146212</name>
</gene>
<name>A0A433D8V0_9FUNG</name>
<dbReference type="EMBL" id="RBNI01005039">
    <property type="protein sequence ID" value="RUP47031.1"/>
    <property type="molecule type" value="Genomic_DNA"/>
</dbReference>
<dbReference type="AlphaFoldDB" id="A0A433D8V0"/>
<feature type="region of interest" description="Disordered" evidence="1">
    <location>
        <begin position="76"/>
        <end position="100"/>
    </location>
</feature>
<feature type="compositionally biased region" description="Basic residues" evidence="1">
    <location>
        <begin position="154"/>
        <end position="163"/>
    </location>
</feature>
<evidence type="ECO:0000256" key="1">
    <source>
        <dbReference type="SAM" id="MobiDB-lite"/>
    </source>
</evidence>
<proteinExistence type="predicted"/>
<feature type="region of interest" description="Disordered" evidence="1">
    <location>
        <begin position="121"/>
        <end position="223"/>
    </location>
</feature>
<evidence type="ECO:0000313" key="3">
    <source>
        <dbReference type="Proteomes" id="UP000268093"/>
    </source>
</evidence>
<sequence>MPKVFKLVMQQNFGIKEKAKQLTKSWADMERSAREPSLSGDAESVLIVEAQAVQIDESEDNVTQDPGVSDEVVQGLRPALEEGRGQNERSSAANQEYAGRVAEVRNPLVAIAQERLGYRATANSKGTDGRMENAENAVPMQQKAQKKETTWNSKKNRQGRKKGSSGGVKRSEQEEPEEEENIANPKDGKKKKRKLYKPTMSDEAINEHSNTFSPIPKFRPFSN</sequence>
<accession>A0A433D8V0</accession>
<comment type="caution">
    <text evidence="2">The sequence shown here is derived from an EMBL/GenBank/DDBJ whole genome shotgun (WGS) entry which is preliminary data.</text>
</comment>
<protein>
    <submittedName>
        <fullName evidence="2">Uncharacterized protein</fullName>
    </submittedName>
</protein>
<dbReference type="Proteomes" id="UP000268093">
    <property type="component" value="Unassembled WGS sequence"/>
</dbReference>
<evidence type="ECO:0000313" key="2">
    <source>
        <dbReference type="EMBL" id="RUP47031.1"/>
    </source>
</evidence>